<keyword evidence="5" id="KW-1185">Reference proteome</keyword>
<dbReference type="Gene3D" id="3.40.50.1110">
    <property type="entry name" value="SGNH hydrolase"/>
    <property type="match status" value="1"/>
</dbReference>
<feature type="signal peptide" evidence="2">
    <location>
        <begin position="1"/>
        <end position="21"/>
    </location>
</feature>
<dbReference type="Proteomes" id="UP000618931">
    <property type="component" value="Unassembled WGS sequence"/>
</dbReference>
<protein>
    <submittedName>
        <fullName evidence="4">Sialate O-acetylesterase</fullName>
    </submittedName>
</protein>
<sequence length="478" mass="52792">MKSKLLFLFCLTLFIPLLSHAQLRLSSLFTDNMVMQQQAECAVWGWAKAGSTIAVTPSWGKQKYTAQADATGKWRLKVKTPAASYTPYTLSISGDGPAVQLKNVLVGEVWLCGGQSNMEMPMKGFKGQPVLGSNEAILHSRNDQLRLYTVPRSSVTEPQENSKPSPWRLAEPEAVSNFSATAYYFGRLIQEQLQVPVGLLHCSYSGSFIEAWMDAETVRQFAGVKVPAKGDTIKLVSRTATTLYNGMLHPIEGYGIKGAIWYQGESNYDHPDEYPARMAALVKLWRSHWGMGDFPFYYAQIAPFDYTRTSKNKGGKYNSAFLRDAQRKAQDQIPNSAMAVLLDVGEETSIHPMRKEPGGTRLALLALAQTYGRKGFGALPPTYESMTVKDNTVAVRFKNSPMGMTSFGQELIGFEIAGTDQKWYPAKAAIAGSVINVSADAVKSPVAVRYAFQDFTRATLFSNEGLPVSSFRTDDWAQ</sequence>
<organism evidence="4 5">
    <name type="scientific">Hymenobacter ruricola</name>
    <dbReference type="NCBI Taxonomy" id="2791023"/>
    <lineage>
        <taxon>Bacteria</taxon>
        <taxon>Pseudomonadati</taxon>
        <taxon>Bacteroidota</taxon>
        <taxon>Cytophagia</taxon>
        <taxon>Cytophagales</taxon>
        <taxon>Hymenobacteraceae</taxon>
        <taxon>Hymenobacter</taxon>
    </lineage>
</organism>
<dbReference type="PANTHER" id="PTHR22901">
    <property type="entry name" value="SIALATE O-ACETYLESTERASE"/>
    <property type="match status" value="1"/>
</dbReference>
<evidence type="ECO:0000259" key="3">
    <source>
        <dbReference type="Pfam" id="PF03629"/>
    </source>
</evidence>
<dbReference type="InterPro" id="IPR039329">
    <property type="entry name" value="SIAE"/>
</dbReference>
<feature type="domain" description="Sialate O-acetylesterase" evidence="3">
    <location>
        <begin position="108"/>
        <end position="327"/>
    </location>
</feature>
<dbReference type="PANTHER" id="PTHR22901:SF0">
    <property type="entry name" value="SIALATE O-ACETYLESTERASE"/>
    <property type="match status" value="1"/>
</dbReference>
<dbReference type="EMBL" id="JADQDM010000003">
    <property type="protein sequence ID" value="MBF9221232.1"/>
    <property type="molecule type" value="Genomic_DNA"/>
</dbReference>
<dbReference type="SUPFAM" id="SSF52266">
    <property type="entry name" value="SGNH hydrolase"/>
    <property type="match status" value="1"/>
</dbReference>
<dbReference type="InterPro" id="IPR013783">
    <property type="entry name" value="Ig-like_fold"/>
</dbReference>
<feature type="chain" id="PRO_5046384289" evidence="2">
    <location>
        <begin position="22"/>
        <end position="478"/>
    </location>
</feature>
<keyword evidence="2" id="KW-0732">Signal</keyword>
<name>A0ABS0I2P8_9BACT</name>
<evidence type="ECO:0000313" key="4">
    <source>
        <dbReference type="EMBL" id="MBF9221232.1"/>
    </source>
</evidence>
<dbReference type="Pfam" id="PF03629">
    <property type="entry name" value="SASA"/>
    <property type="match status" value="1"/>
</dbReference>
<evidence type="ECO:0000256" key="1">
    <source>
        <dbReference type="ARBA" id="ARBA00022801"/>
    </source>
</evidence>
<keyword evidence="1" id="KW-0378">Hydrolase</keyword>
<gene>
    <name evidence="4" type="ORF">I2H31_08955</name>
</gene>
<comment type="caution">
    <text evidence="4">The sequence shown here is derived from an EMBL/GenBank/DDBJ whole genome shotgun (WGS) entry which is preliminary data.</text>
</comment>
<dbReference type="Gene3D" id="2.60.40.10">
    <property type="entry name" value="Immunoglobulins"/>
    <property type="match status" value="1"/>
</dbReference>
<dbReference type="InterPro" id="IPR036514">
    <property type="entry name" value="SGNH_hydro_sf"/>
</dbReference>
<accession>A0ABS0I2P8</accession>
<evidence type="ECO:0000313" key="5">
    <source>
        <dbReference type="Proteomes" id="UP000618931"/>
    </source>
</evidence>
<dbReference type="InterPro" id="IPR005181">
    <property type="entry name" value="SASA"/>
</dbReference>
<reference evidence="4 5" key="1">
    <citation type="submission" date="2020-11" db="EMBL/GenBank/DDBJ databases">
        <authorList>
            <person name="Kim M.K."/>
        </authorList>
    </citation>
    <scope>NUCLEOTIDE SEQUENCE [LARGE SCALE GENOMIC DNA]</scope>
    <source>
        <strain evidence="4 5">BT662</strain>
    </source>
</reference>
<evidence type="ECO:0000256" key="2">
    <source>
        <dbReference type="SAM" id="SignalP"/>
    </source>
</evidence>
<dbReference type="RefSeq" id="WP_196292683.1">
    <property type="nucleotide sequence ID" value="NZ_JADQDM010000003.1"/>
</dbReference>
<proteinExistence type="predicted"/>